<dbReference type="SUPFAM" id="SSF161093">
    <property type="entry name" value="MgtE membrane domain-like"/>
    <property type="match status" value="2"/>
</dbReference>
<evidence type="ECO:0000256" key="2">
    <source>
        <dbReference type="ARBA" id="ARBA00009749"/>
    </source>
</evidence>
<comment type="similarity">
    <text evidence="2">Belongs to the SLC41A transporter family.</text>
</comment>
<dbReference type="GeneID" id="26739845"/>
<dbReference type="OrthoDB" id="86118at2157"/>
<dbReference type="PANTHER" id="PTHR16228:SF7">
    <property type="entry name" value="SLC41A_MGTE INTEGRAL MEMBRANE DOMAIN-CONTAINING PROTEIN"/>
    <property type="match status" value="1"/>
</dbReference>
<keyword evidence="5" id="KW-0460">Magnesium</keyword>
<keyword evidence="8 9" id="KW-0472">Membrane</keyword>
<dbReference type="EMBL" id="JADIIL010000034">
    <property type="protein sequence ID" value="MBF4475629.1"/>
    <property type="molecule type" value="Genomic_DNA"/>
</dbReference>
<evidence type="ECO:0000256" key="1">
    <source>
        <dbReference type="ARBA" id="ARBA00004141"/>
    </source>
</evidence>
<reference evidence="13" key="3">
    <citation type="submission" date="2014-09" db="EMBL/GenBank/DDBJ databases">
        <authorList>
            <person name="Bishop-Lilly K.A."/>
            <person name="Broomall S.M."/>
            <person name="Chain P.S."/>
            <person name="Chertkov O."/>
            <person name="Coyne S.R."/>
            <person name="Daligault H.E."/>
            <person name="Davenport K.W."/>
            <person name="Erkkila T."/>
            <person name="Frey K.G."/>
            <person name="Gibbons H.S."/>
            <person name="Gu W."/>
            <person name="Jaissle J."/>
            <person name="Johnson S.L."/>
            <person name="Koroleva G.I."/>
            <person name="Ladner J.T."/>
            <person name="Lo C.-C."/>
            <person name="Minogue T.D."/>
            <person name="Munk C."/>
            <person name="Palacios G.F."/>
            <person name="Redden C.L."/>
            <person name="Rosenzweig C.N."/>
            <person name="Scholz M.B."/>
            <person name="Teshima H."/>
            <person name="Xu Y."/>
        </authorList>
    </citation>
    <scope>NUCLEOTIDE SEQUENCE</scope>
    <source>
        <strain evidence="13">Mb9</strain>
    </source>
</reference>
<evidence type="ECO:0000313" key="15">
    <source>
        <dbReference type="Proteomes" id="UP000062768"/>
    </source>
</evidence>
<evidence type="ECO:0000256" key="8">
    <source>
        <dbReference type="ARBA" id="ARBA00023136"/>
    </source>
</evidence>
<feature type="transmembrane region" description="Helical" evidence="9">
    <location>
        <begin position="88"/>
        <end position="110"/>
    </location>
</feature>
<evidence type="ECO:0000256" key="9">
    <source>
        <dbReference type="SAM" id="Phobius"/>
    </source>
</evidence>
<evidence type="ECO:0000313" key="13">
    <source>
        <dbReference type="EMBL" id="CEL25241.1"/>
    </source>
</evidence>
<evidence type="ECO:0000256" key="7">
    <source>
        <dbReference type="ARBA" id="ARBA00023065"/>
    </source>
</evidence>
<dbReference type="EMBL" id="CP006933">
    <property type="protein sequence ID" value="AIS31391.1"/>
    <property type="molecule type" value="Genomic_DNA"/>
</dbReference>
<dbReference type="KEGG" id="mfi:DSM1535_0549"/>
<feature type="transmembrane region" description="Helical" evidence="9">
    <location>
        <begin position="239"/>
        <end position="260"/>
    </location>
</feature>
<dbReference type="Proteomes" id="UP000029661">
    <property type="component" value="Chromosome"/>
</dbReference>
<keyword evidence="15" id="KW-1185">Reference proteome</keyword>
<keyword evidence="4 9" id="KW-0812">Transmembrane</keyword>
<dbReference type="PANTHER" id="PTHR16228">
    <property type="entry name" value="DIVALENT CATION TRANSPORTER SOLUTE CARRIER FAMILY 41"/>
    <property type="match status" value="1"/>
</dbReference>
<dbReference type="GO" id="GO:0016020">
    <property type="term" value="C:membrane"/>
    <property type="evidence" value="ECO:0007669"/>
    <property type="project" value="UniProtKB-SubCell"/>
</dbReference>
<evidence type="ECO:0000259" key="10">
    <source>
        <dbReference type="Pfam" id="PF01769"/>
    </source>
</evidence>
<dbReference type="EMBL" id="LN734822">
    <property type="protein sequence ID" value="CEL25241.1"/>
    <property type="molecule type" value="Genomic_DNA"/>
</dbReference>
<dbReference type="Pfam" id="PF01769">
    <property type="entry name" value="MgtE"/>
    <property type="match status" value="2"/>
</dbReference>
<keyword evidence="6 9" id="KW-1133">Transmembrane helix</keyword>
<dbReference type="AlphaFoldDB" id="A0A090I4W6"/>
<keyword evidence="3" id="KW-0813">Transport</keyword>
<dbReference type="Proteomes" id="UP000062768">
    <property type="component" value="Chromosome I"/>
</dbReference>
<evidence type="ECO:0000256" key="4">
    <source>
        <dbReference type="ARBA" id="ARBA00022692"/>
    </source>
</evidence>
<evidence type="ECO:0000313" key="14">
    <source>
        <dbReference type="EMBL" id="MBF4475629.1"/>
    </source>
</evidence>
<dbReference type="InterPro" id="IPR036739">
    <property type="entry name" value="SLC41_membr_dom_sf"/>
</dbReference>
<evidence type="ECO:0000256" key="5">
    <source>
        <dbReference type="ARBA" id="ARBA00022842"/>
    </source>
</evidence>
<reference evidence="14" key="4">
    <citation type="submission" date="2020-10" db="EMBL/GenBank/DDBJ databases">
        <title>Dehalococcoides mccartyi of a TCE/Cr reducing biochatode.</title>
        <authorList>
            <person name="Matturro B."/>
        </authorList>
    </citation>
    <scope>NUCLEOTIDE SEQUENCE</scope>
    <source>
        <strain evidence="14">Bin2</strain>
    </source>
</reference>
<dbReference type="InterPro" id="IPR006667">
    <property type="entry name" value="SLC41_membr_dom"/>
</dbReference>
<dbReference type="KEGG" id="mfc:BRM9_0568"/>
<feature type="transmembrane region" description="Helical" evidence="9">
    <location>
        <begin position="137"/>
        <end position="163"/>
    </location>
</feature>
<reference evidence="12" key="2">
    <citation type="submission" date="2014-08" db="EMBL/GenBank/DDBJ databases">
        <authorList>
            <person name="Wibberg D."/>
        </authorList>
    </citation>
    <scope>NUCLEOTIDE SEQUENCE</scope>
</reference>
<feature type="domain" description="SLC41A/MgtE integral membrane" evidence="10">
    <location>
        <begin position="308"/>
        <end position="438"/>
    </location>
</feature>
<evidence type="ECO:0000256" key="6">
    <source>
        <dbReference type="ARBA" id="ARBA00022989"/>
    </source>
</evidence>
<evidence type="ECO:0000313" key="12">
    <source>
        <dbReference type="EMBL" id="CEA12910.1"/>
    </source>
</evidence>
<proteinExistence type="inferred from homology"/>
<feature type="transmembrane region" description="Helical" evidence="9">
    <location>
        <begin position="169"/>
        <end position="196"/>
    </location>
</feature>
<reference evidence="11" key="1">
    <citation type="submission" date="2013-12" db="EMBL/GenBank/DDBJ databases">
        <title>The complete genome sequence of Methanobacterium sp. BRM9.</title>
        <authorList>
            <consortium name="Pastoral Greenhouse Gas Research Consortium"/>
            <person name="Kelly W.J."/>
            <person name="Leahy S.C."/>
            <person name="Perry R."/>
            <person name="Li D."/>
            <person name="Altermann E."/>
            <person name="Lambie S.C."/>
            <person name="Attwood G.T."/>
        </authorList>
    </citation>
    <scope>NUCLEOTIDE SEQUENCE [LARGE SCALE GENOMIC DNA]</scope>
    <source>
        <strain evidence="11">BRM9</strain>
    </source>
</reference>
<accession>A0A090I4W6</accession>
<gene>
    <name evidence="11" type="ORF">BRM9_0568</name>
    <name evidence="12" type="ORF">DSM1535_0549</name>
    <name evidence="14" type="ORF">ISP06_09230</name>
    <name evidence="13" type="ORF">MB9_1606</name>
</gene>
<dbReference type="PATRIC" id="fig|2162.10.peg.1674"/>
<feature type="transmembrane region" description="Helical" evidence="9">
    <location>
        <begin position="62"/>
        <end position="82"/>
    </location>
</feature>
<keyword evidence="7" id="KW-0406">Ion transport</keyword>
<dbReference type="InterPro" id="IPR045349">
    <property type="entry name" value="SLC41A1-3"/>
</dbReference>
<name>A0A090I4W6_METFO</name>
<feature type="domain" description="SLC41A/MgtE integral membrane" evidence="10">
    <location>
        <begin position="96"/>
        <end position="227"/>
    </location>
</feature>
<sequence>MKWTEKLLKRIGDSIHIILDLMVRLAVLVSKRSLQLLQVPFTISNKFTNFFKDVSRVLGETFTALFICAIGDLIAGILLSGMTNTLEILPGLLVLIPGAIGMRGNIFGALGSRLGSNLHIGTLTPELKKSPVLNQNIISAIILTIIMSIFLAFAAKAFCILLGFESISIVDFTVISVLGGIFSGALLLPATILISIKSYENGWDPDNVTTPLIAASGDLFTIPSILLAVQLLLWIKNGYTETVLFAIFIVIGIMGFIYGIKRGSHLKKIIIHSTPTLFLSSIFGTTAGTILNGSFSAILSSPGILALVPLFSGESGDLVSILGARLSSGLHIGSIESSLRPTEGAMRNFAIIIILAIIIYPLIGILAYLGSLFFGAGSVGLDKMVFISTTAGLMLTPIMLLIAFYLNTFSYRRGLDPDNIVIPLSTSITDPVANTFLVVMVLFTLGAAV</sequence>
<dbReference type="Gene3D" id="1.10.357.20">
    <property type="entry name" value="SLC41 divalent cation transporters, integral membrane domain"/>
    <property type="match status" value="2"/>
</dbReference>
<feature type="transmembrane region" description="Helical" evidence="9">
    <location>
        <begin position="208"/>
        <end position="233"/>
    </location>
</feature>
<dbReference type="Proteomes" id="UP000606900">
    <property type="component" value="Unassembled WGS sequence"/>
</dbReference>
<dbReference type="EMBL" id="LN515531">
    <property type="protein sequence ID" value="CEA12910.1"/>
    <property type="molecule type" value="Genomic_DNA"/>
</dbReference>
<comment type="subcellular location">
    <subcellularLocation>
        <location evidence="1">Membrane</location>
        <topology evidence="1">Multi-pass membrane protein</topology>
    </subcellularLocation>
</comment>
<feature type="transmembrane region" description="Helical" evidence="9">
    <location>
        <begin position="349"/>
        <end position="373"/>
    </location>
</feature>
<evidence type="ECO:0000256" key="3">
    <source>
        <dbReference type="ARBA" id="ARBA00022448"/>
    </source>
</evidence>
<organism evidence="12">
    <name type="scientific">Methanobacterium formicicum</name>
    <dbReference type="NCBI Taxonomy" id="2162"/>
    <lineage>
        <taxon>Archaea</taxon>
        <taxon>Methanobacteriati</taxon>
        <taxon>Methanobacteriota</taxon>
        <taxon>Methanomada group</taxon>
        <taxon>Methanobacteria</taxon>
        <taxon>Methanobacteriales</taxon>
        <taxon>Methanobacteriaceae</taxon>
        <taxon>Methanobacterium</taxon>
    </lineage>
</organism>
<dbReference type="STRING" id="2162.BRM9_0568"/>
<dbReference type="RefSeq" id="WP_052399946.1">
    <property type="nucleotide sequence ID" value="NZ_CALCVY010000030.1"/>
</dbReference>
<protein>
    <submittedName>
        <fullName evidence="11">Divalent cation transporter mgtE family</fullName>
    </submittedName>
    <submittedName>
        <fullName evidence="14">Magnesium transporter</fullName>
    </submittedName>
</protein>
<feature type="transmembrane region" description="Helical" evidence="9">
    <location>
        <begin position="385"/>
        <end position="406"/>
    </location>
</feature>
<dbReference type="GO" id="GO:0008324">
    <property type="term" value="F:monoatomic cation transmembrane transporter activity"/>
    <property type="evidence" value="ECO:0007669"/>
    <property type="project" value="InterPro"/>
</dbReference>
<evidence type="ECO:0000313" key="11">
    <source>
        <dbReference type="EMBL" id="AIS31391.1"/>
    </source>
</evidence>